<evidence type="ECO:0000313" key="2">
    <source>
        <dbReference type="Proteomes" id="UP000789508"/>
    </source>
</evidence>
<proteinExistence type="predicted"/>
<sequence length="54" mass="6147">MQYISILLKKENVGWKTKLAGVGLFESALPARLQVGTLDLRNLSQYHMIYQVPN</sequence>
<name>A0A9N9FWQ8_9GLOM</name>
<gene>
    <name evidence="1" type="ORF">ALEPTO_LOCUS6369</name>
</gene>
<evidence type="ECO:0000313" key="1">
    <source>
        <dbReference type="EMBL" id="CAG8561407.1"/>
    </source>
</evidence>
<dbReference type="EMBL" id="CAJVPS010002149">
    <property type="protein sequence ID" value="CAG8561407.1"/>
    <property type="molecule type" value="Genomic_DNA"/>
</dbReference>
<keyword evidence="2" id="KW-1185">Reference proteome</keyword>
<dbReference type="Proteomes" id="UP000789508">
    <property type="component" value="Unassembled WGS sequence"/>
</dbReference>
<reference evidence="1" key="1">
    <citation type="submission" date="2021-06" db="EMBL/GenBank/DDBJ databases">
        <authorList>
            <person name="Kallberg Y."/>
            <person name="Tangrot J."/>
            <person name="Rosling A."/>
        </authorList>
    </citation>
    <scope>NUCLEOTIDE SEQUENCE</scope>
    <source>
        <strain evidence="1">FL130A</strain>
    </source>
</reference>
<comment type="caution">
    <text evidence="1">The sequence shown here is derived from an EMBL/GenBank/DDBJ whole genome shotgun (WGS) entry which is preliminary data.</text>
</comment>
<organism evidence="1 2">
    <name type="scientific">Ambispora leptoticha</name>
    <dbReference type="NCBI Taxonomy" id="144679"/>
    <lineage>
        <taxon>Eukaryota</taxon>
        <taxon>Fungi</taxon>
        <taxon>Fungi incertae sedis</taxon>
        <taxon>Mucoromycota</taxon>
        <taxon>Glomeromycotina</taxon>
        <taxon>Glomeromycetes</taxon>
        <taxon>Archaeosporales</taxon>
        <taxon>Ambisporaceae</taxon>
        <taxon>Ambispora</taxon>
    </lineage>
</organism>
<accession>A0A9N9FWQ8</accession>
<protein>
    <submittedName>
        <fullName evidence="1">6036_t:CDS:1</fullName>
    </submittedName>
</protein>
<dbReference type="AlphaFoldDB" id="A0A9N9FWQ8"/>